<dbReference type="GO" id="GO:0005739">
    <property type="term" value="C:mitochondrion"/>
    <property type="evidence" value="ECO:0000318"/>
    <property type="project" value="GO_Central"/>
</dbReference>
<dbReference type="GeneTree" id="ENSGT00530000063869"/>
<reference evidence="10 11" key="1">
    <citation type="journal article" date="2009" name="Science">
        <title>Genome sequence, comparative analysis, and population genetics of the domestic horse.</title>
        <authorList>
            <consortium name="Broad Institute Genome Sequencing Platform"/>
            <consortium name="Broad Institute Whole Genome Assembly Team"/>
            <person name="Wade C.M."/>
            <person name="Giulotto E."/>
            <person name="Sigurdsson S."/>
            <person name="Zoli M."/>
            <person name="Gnerre S."/>
            <person name="Imsland F."/>
            <person name="Lear T.L."/>
            <person name="Adelson D.L."/>
            <person name="Bailey E."/>
            <person name="Bellone R.R."/>
            <person name="Bloecker H."/>
            <person name="Distl O."/>
            <person name="Edgar R.C."/>
            <person name="Garber M."/>
            <person name="Leeb T."/>
            <person name="Mauceli E."/>
            <person name="MacLeod J.N."/>
            <person name="Penedo M.C.T."/>
            <person name="Raison J.M."/>
            <person name="Sharpe T."/>
            <person name="Vogel J."/>
            <person name="Andersson L."/>
            <person name="Antczak D.F."/>
            <person name="Biagi T."/>
            <person name="Binns M.M."/>
            <person name="Chowdhary B.P."/>
            <person name="Coleman S.J."/>
            <person name="Della Valle G."/>
            <person name="Fryc S."/>
            <person name="Guerin G."/>
            <person name="Hasegawa T."/>
            <person name="Hill E.W."/>
            <person name="Jurka J."/>
            <person name="Kiialainen A."/>
            <person name="Lindgren G."/>
            <person name="Liu J."/>
            <person name="Magnani E."/>
            <person name="Mickelson J.R."/>
            <person name="Murray J."/>
            <person name="Nergadze S.G."/>
            <person name="Onofrio R."/>
            <person name="Pedroni S."/>
            <person name="Piras M.F."/>
            <person name="Raudsepp T."/>
            <person name="Rocchi M."/>
            <person name="Roeed K.H."/>
            <person name="Ryder O.A."/>
            <person name="Searle S."/>
            <person name="Skow L."/>
            <person name="Swinburne J.E."/>
            <person name="Syvaenen A.C."/>
            <person name="Tozaki T."/>
            <person name="Valberg S.J."/>
            <person name="Vaudin M."/>
            <person name="White J.R."/>
            <person name="Zody M.C."/>
            <person name="Lander E.S."/>
            <person name="Lindblad-Toh K."/>
        </authorList>
    </citation>
    <scope>NUCLEOTIDE SEQUENCE [LARGE SCALE GENOMIC DNA]</scope>
    <source>
        <strain evidence="10 11">Thoroughbred</strain>
    </source>
</reference>
<accession>F6UJ24</accession>
<keyword evidence="3" id="KW-0863">Zinc-finger</keyword>
<evidence type="ECO:0000256" key="3">
    <source>
        <dbReference type="ARBA" id="ARBA00022771"/>
    </source>
</evidence>
<evidence type="ECO:0000313" key="12">
    <source>
        <dbReference type="VGNC" id="VGNC:24463"/>
    </source>
</evidence>
<dbReference type="Ensembl" id="ENSECAT00000022541.4">
    <property type="protein sequence ID" value="ENSECAP00000018634.2"/>
    <property type="gene ID" value="ENSECAG00000021107.4"/>
</dbReference>
<dbReference type="FunFam" id="3.30.40.10:FF:000402">
    <property type="entry name" value="TRAF-type zinc finger domain-containing protein 1"/>
    <property type="match status" value="1"/>
</dbReference>
<comment type="function">
    <text evidence="6">Negative feedback regulator that controls excessive innate immune responses. Regulates both Toll-like receptor 4 (TLR4) and DDX58/RIG1-like helicases (RLH) pathways. May inhibit the LTR pathway by direct interaction with TRAF6 and attenuation of NF-kappa-B activation. May negatively regulate the RLH pathway downstream from MAVS and upstream of NF-kappa-B and IRF3.</text>
</comment>
<dbReference type="PANTHER" id="PTHR16295">
    <property type="entry name" value="TRAF-TYPE ZINC FINGER PROTEIN-RELATED"/>
    <property type="match status" value="1"/>
</dbReference>
<dbReference type="InParanoid" id="F6UJ24"/>
<dbReference type="InterPro" id="IPR013083">
    <property type="entry name" value="Znf_RING/FYVE/PHD"/>
</dbReference>
<feature type="compositionally biased region" description="Gly residues" evidence="8">
    <location>
        <begin position="48"/>
        <end position="57"/>
    </location>
</feature>
<gene>
    <name evidence="10 12" type="primary">TRAFD1</name>
</gene>
<dbReference type="GO" id="GO:0045824">
    <property type="term" value="P:negative regulation of innate immune response"/>
    <property type="evidence" value="ECO:0000318"/>
    <property type="project" value="GO_Central"/>
</dbReference>
<protein>
    <recommendedName>
        <fullName evidence="7">TRAF-type zinc finger domain-containing protein 1</fullName>
    </recommendedName>
</protein>
<feature type="compositionally biased region" description="Basic and acidic residues" evidence="8">
    <location>
        <begin position="316"/>
        <end position="333"/>
    </location>
</feature>
<evidence type="ECO:0000256" key="6">
    <source>
        <dbReference type="ARBA" id="ARBA00037636"/>
    </source>
</evidence>
<dbReference type="Pfam" id="PF21366">
    <property type="entry name" value="TRAFD1-XIAF1_ZnF"/>
    <property type="match status" value="1"/>
</dbReference>
<dbReference type="Gene3D" id="3.30.40.10">
    <property type="entry name" value="Zinc/RING finger domain, C3HC4 (zinc finger)"/>
    <property type="match status" value="2"/>
</dbReference>
<feature type="domain" description="TRAFD1/XAF1 zinc finger" evidence="9">
    <location>
        <begin position="193"/>
        <end position="235"/>
    </location>
</feature>
<evidence type="ECO:0000256" key="2">
    <source>
        <dbReference type="ARBA" id="ARBA00022723"/>
    </source>
</evidence>
<dbReference type="GO" id="GO:0008270">
    <property type="term" value="F:zinc ion binding"/>
    <property type="evidence" value="ECO:0007669"/>
    <property type="project" value="UniProtKB-KW"/>
</dbReference>
<keyword evidence="5" id="KW-0007">Acetylation</keyword>
<keyword evidence="1" id="KW-0597">Phosphoprotein</keyword>
<dbReference type="VGNC" id="VGNC:24463">
    <property type="gene designation" value="TRAFD1"/>
</dbReference>
<feature type="region of interest" description="Disordered" evidence="8">
    <location>
        <begin position="495"/>
        <end position="519"/>
    </location>
</feature>
<reference evidence="10" key="2">
    <citation type="submission" date="2025-08" db="UniProtKB">
        <authorList>
            <consortium name="Ensembl"/>
        </authorList>
    </citation>
    <scope>IDENTIFICATION</scope>
    <source>
        <strain evidence="10">Thoroughbred</strain>
    </source>
</reference>
<dbReference type="AlphaFoldDB" id="F6UJ24"/>
<dbReference type="STRING" id="9796.ENSECAP00000018634"/>
<reference evidence="10" key="3">
    <citation type="submission" date="2025-09" db="UniProtKB">
        <authorList>
            <consortium name="Ensembl"/>
        </authorList>
    </citation>
    <scope>IDENTIFICATION</scope>
    <source>
        <strain evidence="10">Thoroughbred</strain>
    </source>
</reference>
<keyword evidence="4" id="KW-0862">Zinc</keyword>
<feature type="compositionally biased region" description="Polar residues" evidence="8">
    <location>
        <begin position="648"/>
        <end position="659"/>
    </location>
</feature>
<dbReference type="Proteomes" id="UP000002281">
    <property type="component" value="Chromosome 8"/>
</dbReference>
<evidence type="ECO:0000259" key="9">
    <source>
        <dbReference type="Pfam" id="PF21366"/>
    </source>
</evidence>
<sequence>MCARGLWAGGRGRKGKDALPSPPASGEAALSLQEPEPHSPAAPPLRGLGPGGWGAGVGRSAAEGTAPGRAGPGLELPACARGGLVRALSRRRGFQEELKMAEFLEDQSTQLCDNCKKDIPVINFTIHELHCRRNIGMCPVCKEPFPKSDMETHMATEHCQVTCKCNKKLEKRQLKKHEETECPLRLALCQHCDLELSVLKLKDHEDYCGARTELCGTCGRNVLVKDLKTHPEVCGRDEEEKKDEADVPPNAYDESWGQDGIWIASQLLRQIEALDPPMRLPRRPLRAFESDLFRNRTTSQRSTTAPFLVQNNLLEEQERQERNRSRQPRKEVGEDSADLDFMLALSLQNEGQAPRVAEQDFWRSIWEADQSRGGPSTLNDIKGAADDTMLPCEFCEELYPEELLIDHQTSCNPSCALPSLNVGSPSPKGVEDPDVIFQKYLQQAASNQLDSLMGLSSSPPVEDSIIIPCEFCGVQLEEEVLFHHQDQCDQRPATANNHVTEGIPRQDFQPRETSPELPKRRVRHQGDLSSGYMDDIKQETANGPAYPLPPSRPINNMTAVCNRLSTSASGSRPGCQPSPPRVLKLNNLDSQDIRGRNRNSQNGAMATGHIPVMRSVRNLYPETLVPPFPRGPSGRYGASGRSEGGRNSRVTPATASCRSRTAKAKTPKQQGAGDAEEEEEE</sequence>
<proteinExistence type="predicted"/>
<evidence type="ECO:0000256" key="7">
    <source>
        <dbReference type="ARBA" id="ARBA00040410"/>
    </source>
</evidence>
<feature type="region of interest" description="Disordered" evidence="8">
    <location>
        <begin position="312"/>
        <end position="335"/>
    </location>
</feature>
<dbReference type="FunFam" id="3.30.40.10:FF:000378">
    <property type="entry name" value="TRAF-type zinc finger domain-containing 1"/>
    <property type="match status" value="1"/>
</dbReference>
<dbReference type="InterPro" id="IPR051986">
    <property type="entry name" value="Innate_Immune_Apopt_Reg"/>
</dbReference>
<organism evidence="10 11">
    <name type="scientific">Equus caballus</name>
    <name type="common">Horse</name>
    <dbReference type="NCBI Taxonomy" id="9796"/>
    <lineage>
        <taxon>Eukaryota</taxon>
        <taxon>Metazoa</taxon>
        <taxon>Chordata</taxon>
        <taxon>Craniata</taxon>
        <taxon>Vertebrata</taxon>
        <taxon>Euteleostomi</taxon>
        <taxon>Mammalia</taxon>
        <taxon>Eutheria</taxon>
        <taxon>Laurasiatheria</taxon>
        <taxon>Perissodactyla</taxon>
        <taxon>Equidae</taxon>
        <taxon>Equus</taxon>
    </lineage>
</organism>
<evidence type="ECO:0000256" key="1">
    <source>
        <dbReference type="ARBA" id="ARBA00022553"/>
    </source>
</evidence>
<evidence type="ECO:0000256" key="4">
    <source>
        <dbReference type="ARBA" id="ARBA00022833"/>
    </source>
</evidence>
<evidence type="ECO:0000256" key="5">
    <source>
        <dbReference type="ARBA" id="ARBA00022990"/>
    </source>
</evidence>
<feature type="compositionally biased region" description="Basic and acidic residues" evidence="8">
    <location>
        <begin position="508"/>
        <end position="519"/>
    </location>
</feature>
<evidence type="ECO:0000313" key="11">
    <source>
        <dbReference type="Proteomes" id="UP000002281"/>
    </source>
</evidence>
<keyword evidence="11" id="KW-1185">Reference proteome</keyword>
<evidence type="ECO:0000256" key="8">
    <source>
        <dbReference type="SAM" id="MobiDB-lite"/>
    </source>
</evidence>
<dbReference type="InterPro" id="IPR049439">
    <property type="entry name" value="TRAFD1-XIAF1_Znf"/>
</dbReference>
<feature type="region of interest" description="Disordered" evidence="8">
    <location>
        <begin position="623"/>
        <end position="681"/>
    </location>
</feature>
<dbReference type="HOGENOM" id="CLU_034057_0_0_1"/>
<dbReference type="FunCoup" id="F6UJ24">
    <property type="interactions" value="2802"/>
</dbReference>
<dbReference type="Bgee" id="ENSECAG00000021107">
    <property type="expression patterns" value="Expressed in blood and 23 other cell types or tissues"/>
</dbReference>
<dbReference type="PANTHER" id="PTHR16295:SF19">
    <property type="entry name" value="TRAF-TYPE ZINC FINGER DOMAIN-CONTAINING PROTEIN 1"/>
    <property type="match status" value="1"/>
</dbReference>
<evidence type="ECO:0000313" key="10">
    <source>
        <dbReference type="Ensembl" id="ENSECAP00000018634.2"/>
    </source>
</evidence>
<dbReference type="PaxDb" id="9796-ENSECAP00000018634"/>
<feature type="region of interest" description="Disordered" evidence="8">
    <location>
        <begin position="1"/>
        <end position="73"/>
    </location>
</feature>
<keyword evidence="2" id="KW-0479">Metal-binding</keyword>
<name>F6UJ24_HORSE</name>